<dbReference type="EMBL" id="QRNJ01000061">
    <property type="protein sequence ID" value="RHK35750.1"/>
    <property type="molecule type" value="Genomic_DNA"/>
</dbReference>
<feature type="domain" description="PPM-type phosphatase" evidence="1">
    <location>
        <begin position="5"/>
        <end position="251"/>
    </location>
</feature>
<sequence>MKKYSIAATTDIGVSRERQEDYIFFKELDEKNLFCVIADGTGSRPSIPQPASIICLEIGNFIQTMWKNKKKDFCSDPKFYMKLAMLIANKVIGAFKMGNEELYSGFAASVTCCLFTENNQIFIAHCGNTRVYMLRNGVLTQLTKDYTKANELLNVGKITKEEYYVHADRLLITNGIGLVTEPEIQLRAGRIKDDDIILMTTDGVHYAIQPQAMAEIILKSQDCEMAAYNLVDAAKNIIKYPDNMSAMVLCTNQ</sequence>
<accession>A0A415UGI9</accession>
<reference evidence="4 5" key="1">
    <citation type="submission" date="2018-08" db="EMBL/GenBank/DDBJ databases">
        <title>A genome reference for cultivated species of the human gut microbiota.</title>
        <authorList>
            <person name="Zou Y."/>
            <person name="Xue W."/>
            <person name="Luo G."/>
        </authorList>
    </citation>
    <scope>NUCLEOTIDE SEQUENCE [LARGE SCALE GENOMIC DNA]</scope>
    <source>
        <strain evidence="3 5">AF31-17AC</strain>
        <strain evidence="2 4">AF45-14BH</strain>
    </source>
</reference>
<name>A0A415UGI9_9FIRM</name>
<dbReference type="SMART" id="SM00331">
    <property type="entry name" value="PP2C_SIG"/>
    <property type="match status" value="1"/>
</dbReference>
<comment type="caution">
    <text evidence="3">The sequence shown here is derived from an EMBL/GenBank/DDBJ whole genome shotgun (WGS) entry which is preliminary data.</text>
</comment>
<dbReference type="Proteomes" id="UP000283497">
    <property type="component" value="Unassembled WGS sequence"/>
</dbReference>
<dbReference type="EMBL" id="QRQO01000003">
    <property type="protein sequence ID" value="RHN17155.1"/>
    <property type="molecule type" value="Genomic_DNA"/>
</dbReference>
<proteinExistence type="predicted"/>
<evidence type="ECO:0000259" key="1">
    <source>
        <dbReference type="PROSITE" id="PS51746"/>
    </source>
</evidence>
<dbReference type="SUPFAM" id="SSF81606">
    <property type="entry name" value="PP2C-like"/>
    <property type="match status" value="1"/>
</dbReference>
<dbReference type="Pfam" id="PF13672">
    <property type="entry name" value="PP2C_2"/>
    <property type="match status" value="1"/>
</dbReference>
<dbReference type="SMART" id="SM00332">
    <property type="entry name" value="PP2Cc"/>
    <property type="match status" value="1"/>
</dbReference>
<evidence type="ECO:0000313" key="3">
    <source>
        <dbReference type="EMBL" id="RHN17155.1"/>
    </source>
</evidence>
<dbReference type="Gene3D" id="3.60.40.10">
    <property type="entry name" value="PPM-type phosphatase domain"/>
    <property type="match status" value="1"/>
</dbReference>
<dbReference type="RefSeq" id="WP_118315015.1">
    <property type="nucleotide sequence ID" value="NZ_DBGCSG010000111.1"/>
</dbReference>
<dbReference type="Proteomes" id="UP000283700">
    <property type="component" value="Unassembled WGS sequence"/>
</dbReference>
<evidence type="ECO:0000313" key="5">
    <source>
        <dbReference type="Proteomes" id="UP000283700"/>
    </source>
</evidence>
<dbReference type="PROSITE" id="PS51746">
    <property type="entry name" value="PPM_2"/>
    <property type="match status" value="1"/>
</dbReference>
<organism evidence="3 5">
    <name type="scientific">Anaerobutyricum hallii</name>
    <dbReference type="NCBI Taxonomy" id="39488"/>
    <lineage>
        <taxon>Bacteria</taxon>
        <taxon>Bacillati</taxon>
        <taxon>Bacillota</taxon>
        <taxon>Clostridia</taxon>
        <taxon>Lachnospirales</taxon>
        <taxon>Lachnospiraceae</taxon>
        <taxon>Anaerobutyricum</taxon>
    </lineage>
</organism>
<dbReference type="AlphaFoldDB" id="A0A415UGI9"/>
<dbReference type="CDD" id="cd00143">
    <property type="entry name" value="PP2Cc"/>
    <property type="match status" value="1"/>
</dbReference>
<gene>
    <name evidence="2" type="ORF">DW068_13235</name>
    <name evidence="3" type="ORF">DWZ29_01475</name>
</gene>
<dbReference type="InterPro" id="IPR036457">
    <property type="entry name" value="PPM-type-like_dom_sf"/>
</dbReference>
<protein>
    <submittedName>
        <fullName evidence="3">Serine/threonine-protein phosphatase</fullName>
    </submittedName>
</protein>
<evidence type="ECO:0000313" key="4">
    <source>
        <dbReference type="Proteomes" id="UP000283497"/>
    </source>
</evidence>
<evidence type="ECO:0000313" key="2">
    <source>
        <dbReference type="EMBL" id="RHK35750.1"/>
    </source>
</evidence>
<dbReference type="InterPro" id="IPR001932">
    <property type="entry name" value="PPM-type_phosphatase-like_dom"/>
</dbReference>